<feature type="transmembrane region" description="Helical" evidence="1">
    <location>
        <begin position="43"/>
        <end position="65"/>
    </location>
</feature>
<feature type="transmembrane region" description="Helical" evidence="1">
    <location>
        <begin position="77"/>
        <end position="98"/>
    </location>
</feature>
<feature type="transmembrane region" description="Helical" evidence="1">
    <location>
        <begin position="12"/>
        <end position="31"/>
    </location>
</feature>
<dbReference type="Proteomes" id="UP000220480">
    <property type="component" value="Unassembled WGS sequence"/>
</dbReference>
<organism evidence="2 3">
    <name type="scientific">Faecalibacterium prausnitzii</name>
    <dbReference type="NCBI Taxonomy" id="853"/>
    <lineage>
        <taxon>Bacteria</taxon>
        <taxon>Bacillati</taxon>
        <taxon>Bacillota</taxon>
        <taxon>Clostridia</taxon>
        <taxon>Eubacteriales</taxon>
        <taxon>Oscillospiraceae</taxon>
        <taxon>Faecalibacterium</taxon>
    </lineage>
</organism>
<dbReference type="AlphaFoldDB" id="A0A2A7B0Q9"/>
<evidence type="ECO:0000313" key="3">
    <source>
        <dbReference type="Proteomes" id="UP000220480"/>
    </source>
</evidence>
<sequence>MSTKPISPTAATRFDLSAAALHILAMALMLMDHLWATLLPAQEWLTCAGRVAFPIFAFMAVEGYFHTHDLKKYTLRLLLFALLSEVPFDLMYGGTWFYPVHQNVIWTLLLGILGIHLMENVRKKQKTALYLLVSALVVVAGAVLGTLGMVDYYGAGVLTVFIFYFFHGHGRKWWCLLGQLAALYWVNVELLGGLMYPIQLFGMDFELCQQGLALLALVPIWLYRGRQGYHSKPFQYACYAFYPVHMLLLVLVLNFVNR</sequence>
<proteinExistence type="predicted"/>
<feature type="transmembrane region" description="Helical" evidence="1">
    <location>
        <begin position="128"/>
        <end position="144"/>
    </location>
</feature>
<accession>A0A2A7B0Q9</accession>
<keyword evidence="1" id="KW-0472">Membrane</keyword>
<evidence type="ECO:0000256" key="1">
    <source>
        <dbReference type="SAM" id="Phobius"/>
    </source>
</evidence>
<comment type="caution">
    <text evidence="2">The sequence shown here is derived from an EMBL/GenBank/DDBJ whole genome shotgun (WGS) entry which is preliminary data.</text>
</comment>
<keyword evidence="1" id="KW-1133">Transmembrane helix</keyword>
<dbReference type="Pfam" id="PF05857">
    <property type="entry name" value="TraX"/>
    <property type="match status" value="1"/>
</dbReference>
<protein>
    <submittedName>
        <fullName evidence="2">Conjugal transfer protein TraX</fullName>
    </submittedName>
</protein>
<feature type="transmembrane region" description="Helical" evidence="1">
    <location>
        <begin position="236"/>
        <end position="256"/>
    </location>
</feature>
<evidence type="ECO:0000313" key="2">
    <source>
        <dbReference type="EMBL" id="PDX84888.1"/>
    </source>
</evidence>
<feature type="transmembrane region" description="Helical" evidence="1">
    <location>
        <begin position="150"/>
        <end position="166"/>
    </location>
</feature>
<dbReference type="InterPro" id="IPR008875">
    <property type="entry name" value="TraX"/>
</dbReference>
<gene>
    <name evidence="2" type="ORF">CGS59_02390</name>
</gene>
<name>A0A2A7B0Q9_9FIRM</name>
<dbReference type="EMBL" id="NMTZ01000005">
    <property type="protein sequence ID" value="PDX84888.1"/>
    <property type="molecule type" value="Genomic_DNA"/>
</dbReference>
<keyword evidence="1" id="KW-0812">Transmembrane</keyword>
<dbReference type="RefSeq" id="WP_097778772.1">
    <property type="nucleotide sequence ID" value="NZ_NMTZ01000005.1"/>
</dbReference>
<reference evidence="2 3" key="1">
    <citation type="journal article" date="2017" name="Front. Microbiol.">
        <title>New Insights into the Diversity of the Genus Faecalibacterium.</title>
        <authorList>
            <person name="Benevides L."/>
            <person name="Burman S."/>
            <person name="Martin R."/>
            <person name="Robert V."/>
            <person name="Thomas M."/>
            <person name="Miquel S."/>
            <person name="Chain F."/>
            <person name="Sokol H."/>
            <person name="Bermudez-Humaran L.G."/>
            <person name="Morrison M."/>
            <person name="Langella P."/>
            <person name="Azevedo V.A."/>
            <person name="Chatel J.M."/>
            <person name="Soares S."/>
        </authorList>
    </citation>
    <scope>NUCLEOTIDE SEQUENCE [LARGE SCALE GENOMIC DNA]</scope>
    <source>
        <strain evidence="2 3">CNCM I 4644</strain>
    </source>
</reference>
<feature type="transmembrane region" description="Helical" evidence="1">
    <location>
        <begin position="104"/>
        <end position="121"/>
    </location>
</feature>
<feature type="transmembrane region" description="Helical" evidence="1">
    <location>
        <begin position="173"/>
        <end position="195"/>
    </location>
</feature>